<name>L0G511_ECHVK</name>
<proteinExistence type="inferred from homology"/>
<dbReference type="PATRIC" id="fig|926556.3.peg.4077"/>
<dbReference type="AlphaFoldDB" id="L0G511"/>
<organism evidence="3 4">
    <name type="scientific">Echinicola vietnamensis (strain DSM 17526 / LMG 23754 / KMM 6221)</name>
    <dbReference type="NCBI Taxonomy" id="926556"/>
    <lineage>
        <taxon>Bacteria</taxon>
        <taxon>Pseudomonadati</taxon>
        <taxon>Bacteroidota</taxon>
        <taxon>Cytophagia</taxon>
        <taxon>Cytophagales</taxon>
        <taxon>Cyclobacteriaceae</taxon>
        <taxon>Echinicola</taxon>
    </lineage>
</organism>
<dbReference type="eggNOG" id="COG1794">
    <property type="taxonomic scope" value="Bacteria"/>
</dbReference>
<accession>L0G511</accession>
<dbReference type="STRING" id="926556.Echvi_3874"/>
<protein>
    <submittedName>
        <fullName evidence="3">Aspartate racemase</fullName>
    </submittedName>
</protein>
<dbReference type="Gene3D" id="3.40.50.1860">
    <property type="match status" value="2"/>
</dbReference>
<dbReference type="HOGENOM" id="CLU_055360_1_0_10"/>
<evidence type="ECO:0000256" key="2">
    <source>
        <dbReference type="ARBA" id="ARBA00023235"/>
    </source>
</evidence>
<keyword evidence="2" id="KW-0413">Isomerase</keyword>
<dbReference type="InterPro" id="IPR001920">
    <property type="entry name" value="Asp/Glu_race"/>
</dbReference>
<dbReference type="PANTHER" id="PTHR21198:SF7">
    <property type="entry name" value="ASPARTATE-GLUTAMATE RACEMASE FAMILY"/>
    <property type="match status" value="1"/>
</dbReference>
<evidence type="ECO:0000313" key="4">
    <source>
        <dbReference type="Proteomes" id="UP000010796"/>
    </source>
</evidence>
<gene>
    <name evidence="3" type="ordered locus">Echvi_3874</name>
</gene>
<dbReference type="Pfam" id="PF01177">
    <property type="entry name" value="Asp_Glu_race"/>
    <property type="match status" value="1"/>
</dbReference>
<evidence type="ECO:0000256" key="1">
    <source>
        <dbReference type="ARBA" id="ARBA00007847"/>
    </source>
</evidence>
<comment type="similarity">
    <text evidence="1">Belongs to the aspartate/glutamate racemases family.</text>
</comment>
<dbReference type="Proteomes" id="UP000010796">
    <property type="component" value="Chromosome"/>
</dbReference>
<keyword evidence="4" id="KW-1185">Reference proteome</keyword>
<evidence type="ECO:0000313" key="3">
    <source>
        <dbReference type="EMBL" id="AGA80086.1"/>
    </source>
</evidence>
<dbReference type="SUPFAM" id="SSF53681">
    <property type="entry name" value="Aspartate/glutamate racemase"/>
    <property type="match status" value="2"/>
</dbReference>
<dbReference type="GO" id="GO:0047661">
    <property type="term" value="F:amino-acid racemase activity"/>
    <property type="evidence" value="ECO:0007669"/>
    <property type="project" value="InterPro"/>
</dbReference>
<dbReference type="PANTHER" id="PTHR21198">
    <property type="entry name" value="GLUTAMATE RACEMASE"/>
    <property type="match status" value="1"/>
</dbReference>
<dbReference type="InterPro" id="IPR015942">
    <property type="entry name" value="Asp/Glu/hydantoin_racemase"/>
</dbReference>
<dbReference type="InterPro" id="IPR033134">
    <property type="entry name" value="Asp/Glu_racemase_AS_2"/>
</dbReference>
<dbReference type="NCBIfam" id="TIGR00035">
    <property type="entry name" value="asp_race"/>
    <property type="match status" value="1"/>
</dbReference>
<dbReference type="InterPro" id="IPR004380">
    <property type="entry name" value="Asp_race"/>
</dbReference>
<dbReference type="EMBL" id="CP003346">
    <property type="protein sequence ID" value="AGA80086.1"/>
    <property type="molecule type" value="Genomic_DNA"/>
</dbReference>
<reference evidence="4" key="1">
    <citation type="submission" date="2012-02" db="EMBL/GenBank/DDBJ databases">
        <title>The complete genome of Echinicola vietnamensis DSM 17526.</title>
        <authorList>
            <person name="Lucas S."/>
            <person name="Copeland A."/>
            <person name="Lapidus A."/>
            <person name="Glavina del Rio T."/>
            <person name="Dalin E."/>
            <person name="Tice H."/>
            <person name="Bruce D."/>
            <person name="Goodwin L."/>
            <person name="Pitluck S."/>
            <person name="Peters L."/>
            <person name="Ovchinnikova G."/>
            <person name="Teshima H."/>
            <person name="Kyrpides N."/>
            <person name="Mavromatis K."/>
            <person name="Ivanova N."/>
            <person name="Brettin T."/>
            <person name="Detter J.C."/>
            <person name="Han C."/>
            <person name="Larimer F."/>
            <person name="Land M."/>
            <person name="Hauser L."/>
            <person name="Markowitz V."/>
            <person name="Cheng J.-F."/>
            <person name="Hugenholtz P."/>
            <person name="Woyke T."/>
            <person name="Wu D."/>
            <person name="Brambilla E."/>
            <person name="Klenk H.-P."/>
            <person name="Eisen J.A."/>
        </authorList>
    </citation>
    <scope>NUCLEOTIDE SEQUENCE [LARGE SCALE GENOMIC DNA]</scope>
    <source>
        <strain evidence="4">DSM 17526 / LMG 23754 / KMM 6221</strain>
    </source>
</reference>
<dbReference type="PROSITE" id="PS00924">
    <property type="entry name" value="ASP_GLU_RACEMASE_2"/>
    <property type="match status" value="1"/>
</dbReference>
<sequence length="267" mass="30198">MPERFGYWEFLIWVRTFFDTKKHEGHDMKKIGIVGGISWTSTLDYYKYINEGINHRLGGLHAAECVIYSLNFSDIQKVGWVNSFDLIYNACEKLISCHVDAIVLGANTAHLFADEIQAHLDVPIIHIAEATAKAIKKENLSKVGLLATKFTMEMDFYKDKLLQNNIETIIPAENKDVETIQYILKNELGKGIVSEASKRKFIRFAEMLVDRGAQGIVLGCTEIPMLIHPSDVGFPVFDTTKLHVEQIVEYAITGCIPSDESFTSKYE</sequence>
<dbReference type="KEGG" id="evi:Echvi_3874"/>